<dbReference type="InterPro" id="IPR001648">
    <property type="entry name" value="Ribosomal_bS18"/>
</dbReference>
<dbReference type="Pfam" id="PF01084">
    <property type="entry name" value="Ribosomal_S18"/>
    <property type="match status" value="1"/>
</dbReference>
<evidence type="ECO:0000256" key="2">
    <source>
        <dbReference type="ARBA" id="ARBA00022980"/>
    </source>
</evidence>
<sequence>MFVIIKKFKNIIDYKNIKLLKAFLTKFGKIRPRRKTRISIQKQHRIAKAIRKSRAFGLIPFTCDVKI</sequence>
<evidence type="ECO:0000256" key="4">
    <source>
        <dbReference type="RuleBase" id="RU003910"/>
    </source>
</evidence>
<dbReference type="Gene3D" id="4.10.640.10">
    <property type="entry name" value="Ribosomal protein S18"/>
    <property type="match status" value="1"/>
</dbReference>
<dbReference type="GO" id="GO:0070181">
    <property type="term" value="F:small ribosomal subunit rRNA binding"/>
    <property type="evidence" value="ECO:0007669"/>
    <property type="project" value="TreeGrafter"/>
</dbReference>
<dbReference type="PANTHER" id="PTHR13479">
    <property type="entry name" value="30S RIBOSOMAL PROTEIN S18"/>
    <property type="match status" value="1"/>
</dbReference>
<evidence type="ECO:0000256" key="1">
    <source>
        <dbReference type="ARBA" id="ARBA00005589"/>
    </source>
</evidence>
<dbReference type="EMBL" id="MH795131">
    <property type="protein sequence ID" value="AYO28502.1"/>
    <property type="molecule type" value="Genomic_DNA"/>
</dbReference>
<keyword evidence="5" id="KW-0934">Plastid</keyword>
<dbReference type="InterPro" id="IPR036870">
    <property type="entry name" value="Ribosomal_bS18_sf"/>
</dbReference>
<dbReference type="GO" id="GO:0006412">
    <property type="term" value="P:translation"/>
    <property type="evidence" value="ECO:0007669"/>
    <property type="project" value="InterPro"/>
</dbReference>
<keyword evidence="3 4" id="KW-0687">Ribonucleoprotein</keyword>
<name>A0A3G2QZV6_9STRA</name>
<accession>A0A3G2QZV6</accession>
<reference evidence="5" key="1">
    <citation type="submission" date="2018-08" db="EMBL/GenBank/DDBJ databases">
        <title>Comparative Plastid Genomics of Synurophyceae: Evolutionary Evidence of Lateral Gene Transfer and Inverted Repeat Dynamics.</title>
        <authorList>
            <person name="Kim J.I."/>
            <person name="Shin H."/>
            <person name="Skaloud P."/>
            <person name="Jung J."/>
            <person name="Yoon H.S."/>
            <person name="Archibald J.M."/>
            <person name="Shin W."/>
        </authorList>
    </citation>
    <scope>NUCLEOTIDE SEQUENCE</scope>
    <source>
        <strain evidence="5">CCMP1782</strain>
    </source>
</reference>
<dbReference type="PRINTS" id="PR00974">
    <property type="entry name" value="RIBOSOMALS18"/>
</dbReference>
<gene>
    <name evidence="5" type="primary">rps18</name>
</gene>
<evidence type="ECO:0000256" key="3">
    <source>
        <dbReference type="ARBA" id="ARBA00023274"/>
    </source>
</evidence>
<dbReference type="GeneID" id="38571853"/>
<dbReference type="HAMAP" id="MF_00270">
    <property type="entry name" value="Ribosomal_bS18"/>
    <property type="match status" value="1"/>
</dbReference>
<geneLocation type="plastid" evidence="5"/>
<dbReference type="NCBIfam" id="TIGR00165">
    <property type="entry name" value="S18"/>
    <property type="match status" value="1"/>
</dbReference>
<dbReference type="GO" id="GO:0005763">
    <property type="term" value="C:mitochondrial small ribosomal subunit"/>
    <property type="evidence" value="ECO:0007669"/>
    <property type="project" value="TreeGrafter"/>
</dbReference>
<dbReference type="GO" id="GO:0003735">
    <property type="term" value="F:structural constituent of ribosome"/>
    <property type="evidence" value="ECO:0007669"/>
    <property type="project" value="InterPro"/>
</dbReference>
<dbReference type="AlphaFoldDB" id="A0A3G2QZV6"/>
<proteinExistence type="inferred from homology"/>
<comment type="similarity">
    <text evidence="1 4">Belongs to the bacterial ribosomal protein bS18 family.</text>
</comment>
<dbReference type="SUPFAM" id="SSF46911">
    <property type="entry name" value="Ribosomal protein S18"/>
    <property type="match status" value="1"/>
</dbReference>
<organism evidence="5">
    <name type="scientific">Mallomonas splendens</name>
    <dbReference type="NCBI Taxonomy" id="52552"/>
    <lineage>
        <taxon>Eukaryota</taxon>
        <taxon>Sar</taxon>
        <taxon>Stramenopiles</taxon>
        <taxon>Ochrophyta</taxon>
        <taxon>Synurophyceae</taxon>
        <taxon>Synurales</taxon>
        <taxon>Mallomonadaceae</taxon>
        <taxon>Mallomonas</taxon>
    </lineage>
</organism>
<dbReference type="PANTHER" id="PTHR13479:SF40">
    <property type="entry name" value="SMALL RIBOSOMAL SUBUNIT PROTEIN BS18M"/>
    <property type="match status" value="1"/>
</dbReference>
<keyword evidence="2 4" id="KW-0689">Ribosomal protein</keyword>
<evidence type="ECO:0000313" key="5">
    <source>
        <dbReference type="EMBL" id="AYO28502.1"/>
    </source>
</evidence>
<protein>
    <submittedName>
        <fullName evidence="5">Ribosomal protein S18</fullName>
    </submittedName>
</protein>
<dbReference type="RefSeq" id="YP_009545348.1">
    <property type="nucleotide sequence ID" value="NC_040135.1"/>
</dbReference>